<feature type="domain" description="Transposase DDE" evidence="1">
    <location>
        <begin position="120"/>
        <end position="238"/>
    </location>
</feature>
<evidence type="ECO:0000313" key="3">
    <source>
        <dbReference type="Proteomes" id="UP001623660"/>
    </source>
</evidence>
<dbReference type="PANTHER" id="PTHR33408">
    <property type="entry name" value="TRANSPOSASE"/>
    <property type="match status" value="1"/>
</dbReference>
<dbReference type="Pfam" id="PF13751">
    <property type="entry name" value="DDE_Tnp_1_6"/>
    <property type="match status" value="1"/>
</dbReference>
<accession>A0ABW8SUS2</accession>
<dbReference type="EMBL" id="JBJHZX010000078">
    <property type="protein sequence ID" value="MFL0198681.1"/>
    <property type="molecule type" value="Genomic_DNA"/>
</dbReference>
<reference evidence="2 3" key="1">
    <citation type="submission" date="2024-11" db="EMBL/GenBank/DDBJ databases">
        <authorList>
            <person name="Heng Y.C."/>
            <person name="Lim A.C.H."/>
            <person name="Lee J.K.Y."/>
            <person name="Kittelmann S."/>
        </authorList>
    </citation>
    <scope>NUCLEOTIDE SEQUENCE [LARGE SCALE GENOMIC DNA]</scope>
    <source>
        <strain evidence="2 3">WILCCON 0269</strain>
    </source>
</reference>
<dbReference type="Proteomes" id="UP001623660">
    <property type="component" value="Unassembled WGS sequence"/>
</dbReference>
<keyword evidence="3" id="KW-1185">Reference proteome</keyword>
<organism evidence="2 3">
    <name type="scientific">Candidatus Clostridium eludens</name>
    <dbReference type="NCBI Taxonomy" id="3381663"/>
    <lineage>
        <taxon>Bacteria</taxon>
        <taxon>Bacillati</taxon>
        <taxon>Bacillota</taxon>
        <taxon>Clostridia</taxon>
        <taxon>Eubacteriales</taxon>
        <taxon>Clostridiaceae</taxon>
        <taxon>Clostridium</taxon>
    </lineage>
</organism>
<sequence length="282" mass="33251">MQSTTDKESGMFYKSEKEKCFAYLAHTACDDANFILGFEVTSGNIHDSISFYDVYNKVYSKFGDKMIAIAVDAGYKNPCIAKTILDSNVLTSMPYKRPMTKKGFFKKYEYVYDEFNDCYICPNDKILKYSTTNRDGYREYKSNCHDCESCAFANKCTNSKNKQKVVIRHIWKNYLEEAEHLRHERYVQSVYKRRKETIERVFADAKEKHGMRFTHLRSLAKVRMEVTLTLACMNLKKLTNRLWKRRRGLLISYKICFKAYISFHYKPNGIFSLLKIYHLSTV</sequence>
<evidence type="ECO:0000259" key="1">
    <source>
        <dbReference type="Pfam" id="PF13751"/>
    </source>
</evidence>
<dbReference type="InterPro" id="IPR025668">
    <property type="entry name" value="Tnp_DDE_dom"/>
</dbReference>
<protein>
    <submittedName>
        <fullName evidence="2">Transposase</fullName>
    </submittedName>
</protein>
<dbReference type="PANTHER" id="PTHR33408:SF2">
    <property type="entry name" value="TRANSPOSASE DDE DOMAIN-CONTAINING PROTEIN"/>
    <property type="match status" value="1"/>
</dbReference>
<proteinExistence type="predicted"/>
<evidence type="ECO:0000313" key="2">
    <source>
        <dbReference type="EMBL" id="MFL0198681.1"/>
    </source>
</evidence>
<dbReference type="RefSeq" id="WP_406794791.1">
    <property type="nucleotide sequence ID" value="NZ_JBJHZX010000078.1"/>
</dbReference>
<name>A0ABW8SUS2_9CLOT</name>
<comment type="caution">
    <text evidence="2">The sequence shown here is derived from an EMBL/GenBank/DDBJ whole genome shotgun (WGS) entry which is preliminary data.</text>
</comment>
<gene>
    <name evidence="2" type="ORF">ACJDU8_24455</name>
</gene>